<feature type="transmembrane region" description="Helical" evidence="1">
    <location>
        <begin position="113"/>
        <end position="131"/>
    </location>
</feature>
<name>A0AAU7CFH4_9BACT</name>
<keyword evidence="1" id="KW-0472">Membrane</keyword>
<reference evidence="2" key="1">
    <citation type="submission" date="2024-05" db="EMBL/GenBank/DDBJ databases">
        <title>Planctomycetes of the genus Singulisphaera possess chitinolytic capabilities.</title>
        <authorList>
            <person name="Ivanova A."/>
        </authorList>
    </citation>
    <scope>NUCLEOTIDE SEQUENCE</scope>
    <source>
        <strain evidence="2">Ch08T</strain>
    </source>
</reference>
<gene>
    <name evidence="2" type="ORF">V5E97_37710</name>
</gene>
<evidence type="ECO:0000313" key="2">
    <source>
        <dbReference type="EMBL" id="XBH03996.1"/>
    </source>
</evidence>
<dbReference type="RefSeq" id="WP_406696741.1">
    <property type="nucleotide sequence ID" value="NZ_CP155447.1"/>
</dbReference>
<sequence length="326" mass="35434">MSPRSIGIPLVLALGGLALIFEPGWAPACVGLALATAFIPWMAAWRGARGTELRPAVSWGGLALLIGLISQGVAGIESLDSGRPMAGHLVYLSVLASFAALISVLNARRPGGGAWAILMALLVLVFLIPWLEGPGWARKAQGLSRLRLDAPWSLFYALVVIAGVTNYLPTRYGRAAAWLGFGFVCEYFALTRSDLRLNYGARLWSVIPWSLAVSAWTAFRSAEQVDRARRGRDSTWLWFRDHWGVVWALRLQERFNRTAETLGWPLRLVWDGIVPVSGASDEDVSAVLPAADTTLKGLLRRFADPDRIERTRASGPSDSCQPGGGE</sequence>
<feature type="transmembrane region" description="Helical" evidence="1">
    <location>
        <begin position="57"/>
        <end position="76"/>
    </location>
</feature>
<organism evidence="2">
    <name type="scientific">Singulisphaera sp. Ch08</name>
    <dbReference type="NCBI Taxonomy" id="3120278"/>
    <lineage>
        <taxon>Bacteria</taxon>
        <taxon>Pseudomonadati</taxon>
        <taxon>Planctomycetota</taxon>
        <taxon>Planctomycetia</taxon>
        <taxon>Isosphaerales</taxon>
        <taxon>Isosphaeraceae</taxon>
        <taxon>Singulisphaera</taxon>
    </lineage>
</organism>
<feature type="transmembrane region" description="Helical" evidence="1">
    <location>
        <begin position="88"/>
        <end position="107"/>
    </location>
</feature>
<protein>
    <submittedName>
        <fullName evidence="2">Uncharacterized protein</fullName>
    </submittedName>
</protein>
<feature type="transmembrane region" description="Helical" evidence="1">
    <location>
        <begin position="152"/>
        <end position="169"/>
    </location>
</feature>
<keyword evidence="1" id="KW-0812">Transmembrane</keyword>
<dbReference type="AlphaFoldDB" id="A0AAU7CFH4"/>
<accession>A0AAU7CFH4</accession>
<keyword evidence="1" id="KW-1133">Transmembrane helix</keyword>
<evidence type="ECO:0000256" key="1">
    <source>
        <dbReference type="SAM" id="Phobius"/>
    </source>
</evidence>
<dbReference type="EMBL" id="CP155447">
    <property type="protein sequence ID" value="XBH03996.1"/>
    <property type="molecule type" value="Genomic_DNA"/>
</dbReference>
<proteinExistence type="predicted"/>